<dbReference type="GO" id="GO:0006508">
    <property type="term" value="P:proteolysis"/>
    <property type="evidence" value="ECO:0007669"/>
    <property type="project" value="UniProtKB-KW"/>
</dbReference>
<dbReference type="PANTHER" id="PTHR30302">
    <property type="entry name" value="HYDROGENASE 1 MATURATION PROTEASE"/>
    <property type="match status" value="1"/>
</dbReference>
<dbReference type="EMBL" id="CP126980">
    <property type="protein sequence ID" value="WIM92930.1"/>
    <property type="molecule type" value="Genomic_DNA"/>
</dbReference>
<gene>
    <name evidence="5" type="ORF">ACTOB_004889</name>
</gene>
<dbReference type="RefSeq" id="WP_284914137.1">
    <property type="nucleotide sequence ID" value="NZ_CP126980.1"/>
</dbReference>
<dbReference type="NCBIfam" id="TIGR00072">
    <property type="entry name" value="hydrog_prot"/>
    <property type="match status" value="1"/>
</dbReference>
<evidence type="ECO:0000256" key="3">
    <source>
        <dbReference type="ARBA" id="ARBA00022750"/>
    </source>
</evidence>
<dbReference type="Proteomes" id="UP001240150">
    <property type="component" value="Chromosome"/>
</dbReference>
<dbReference type="SUPFAM" id="SSF53163">
    <property type="entry name" value="HybD-like"/>
    <property type="match status" value="1"/>
</dbReference>
<sequence>MAARRVVIGVGNEYRRDDGFGPRVLAELTARRDGDHRLDGVELRVSDGEPSRMLQAWTGAALAVVVDVAAGGGTGWCEVCLPEDAGPAAPATSGHSIGLGDTIRLARALDRLPCRLVALVAYGHEFGFGTGLSAPVAATIRPVTERICDLVAAP</sequence>
<evidence type="ECO:0000256" key="2">
    <source>
        <dbReference type="ARBA" id="ARBA00022670"/>
    </source>
</evidence>
<dbReference type="InterPro" id="IPR023430">
    <property type="entry name" value="Pept_HybD-like_dom_sf"/>
</dbReference>
<dbReference type="Gene3D" id="3.40.50.1450">
    <property type="entry name" value="HybD-like"/>
    <property type="match status" value="1"/>
</dbReference>
<keyword evidence="2 5" id="KW-0645">Protease</keyword>
<keyword evidence="3" id="KW-0064">Aspartyl protease</keyword>
<evidence type="ECO:0000256" key="4">
    <source>
        <dbReference type="ARBA" id="ARBA00022801"/>
    </source>
</evidence>
<dbReference type="GO" id="GO:0008233">
    <property type="term" value="F:peptidase activity"/>
    <property type="evidence" value="ECO:0007669"/>
    <property type="project" value="UniProtKB-KW"/>
</dbReference>
<dbReference type="PANTHER" id="PTHR30302:SF1">
    <property type="entry name" value="HYDROGENASE 2 MATURATION PROTEASE"/>
    <property type="match status" value="1"/>
</dbReference>
<keyword evidence="4" id="KW-0378">Hydrolase</keyword>
<evidence type="ECO:0000313" key="6">
    <source>
        <dbReference type="Proteomes" id="UP001240150"/>
    </source>
</evidence>
<protein>
    <submittedName>
        <fullName evidence="5">Hydrogenase maturation protease</fullName>
    </submittedName>
</protein>
<keyword evidence="6" id="KW-1185">Reference proteome</keyword>
<name>A0ABY8W7K5_9ACTN</name>
<accession>A0ABY8W7K5</accession>
<evidence type="ECO:0000256" key="1">
    <source>
        <dbReference type="ARBA" id="ARBA00006814"/>
    </source>
</evidence>
<dbReference type="InterPro" id="IPR000671">
    <property type="entry name" value="Peptidase_A31"/>
</dbReference>
<evidence type="ECO:0000313" key="5">
    <source>
        <dbReference type="EMBL" id="WIM92930.1"/>
    </source>
</evidence>
<comment type="similarity">
    <text evidence="1">Belongs to the peptidase A31 family.</text>
</comment>
<reference evidence="5 6" key="1">
    <citation type="submission" date="2023-06" db="EMBL/GenBank/DDBJ databases">
        <authorList>
            <person name="Yushchuk O."/>
            <person name="Binda E."/>
            <person name="Ruckert-Reed C."/>
            <person name="Fedorenko V."/>
            <person name="Kalinowski J."/>
            <person name="Marinelli F."/>
        </authorList>
    </citation>
    <scope>NUCLEOTIDE SEQUENCE [LARGE SCALE GENOMIC DNA]</scope>
    <source>
        <strain evidence="5 6">NRRL 3884</strain>
    </source>
</reference>
<proteinExistence type="inferred from homology"/>
<organism evidence="5 6">
    <name type="scientific">Actinoplanes oblitus</name>
    <dbReference type="NCBI Taxonomy" id="3040509"/>
    <lineage>
        <taxon>Bacteria</taxon>
        <taxon>Bacillati</taxon>
        <taxon>Actinomycetota</taxon>
        <taxon>Actinomycetes</taxon>
        <taxon>Micromonosporales</taxon>
        <taxon>Micromonosporaceae</taxon>
        <taxon>Actinoplanes</taxon>
    </lineage>
</organism>